<dbReference type="Proteomes" id="UP000231388">
    <property type="component" value="Unassembled WGS sequence"/>
</dbReference>
<dbReference type="SUPFAM" id="SSF51306">
    <property type="entry name" value="LexA/Signal peptidase"/>
    <property type="match status" value="1"/>
</dbReference>
<evidence type="ECO:0000256" key="2">
    <source>
        <dbReference type="ARBA" id="ARBA00009370"/>
    </source>
</evidence>
<dbReference type="EC" id="3.4.21.89" evidence="3 7"/>
<evidence type="ECO:0000256" key="8">
    <source>
        <dbReference type="RuleBase" id="RU362042"/>
    </source>
</evidence>
<dbReference type="PANTHER" id="PTHR43390:SF1">
    <property type="entry name" value="CHLOROPLAST PROCESSING PEPTIDASE"/>
    <property type="match status" value="1"/>
</dbReference>
<dbReference type="Pfam" id="PF10502">
    <property type="entry name" value="Peptidase_S26"/>
    <property type="match status" value="1"/>
</dbReference>
<dbReference type="PRINTS" id="PR00727">
    <property type="entry name" value="LEADERPTASE"/>
</dbReference>
<feature type="domain" description="Peptidase S26" evidence="9">
    <location>
        <begin position="13"/>
        <end position="178"/>
    </location>
</feature>
<dbReference type="InterPro" id="IPR019756">
    <property type="entry name" value="Pept_S26A_signal_pept_1_Ser-AS"/>
</dbReference>
<reference evidence="10 11" key="1">
    <citation type="submission" date="2017-09" db="EMBL/GenBank/DDBJ databases">
        <title>Depth-based differentiation of microbial function through sediment-hosted aquifers and enrichment of novel symbionts in the deep terrestrial subsurface.</title>
        <authorList>
            <person name="Probst A.J."/>
            <person name="Ladd B."/>
            <person name="Jarett J.K."/>
            <person name="Geller-Mcgrath D.E."/>
            <person name="Sieber C.M."/>
            <person name="Emerson J.B."/>
            <person name="Anantharaman K."/>
            <person name="Thomas B.C."/>
            <person name="Malmstrom R."/>
            <person name="Stieglmeier M."/>
            <person name="Klingl A."/>
            <person name="Woyke T."/>
            <person name="Ryan C.M."/>
            <person name="Banfield J.F."/>
        </authorList>
    </citation>
    <scope>NUCLEOTIDE SEQUENCE [LARGE SCALE GENOMIC DNA]</scope>
    <source>
        <strain evidence="10">CG23_combo_of_CG06-09_8_20_14_all_40_14</strain>
    </source>
</reference>
<evidence type="ECO:0000256" key="1">
    <source>
        <dbReference type="ARBA" id="ARBA00000677"/>
    </source>
</evidence>
<protein>
    <recommendedName>
        <fullName evidence="3 7">Signal peptidase I</fullName>
        <ecNumber evidence="3 7">3.4.21.89</ecNumber>
    </recommendedName>
</protein>
<dbReference type="PROSITE" id="PS00761">
    <property type="entry name" value="SPASE_I_3"/>
    <property type="match status" value="1"/>
</dbReference>
<sequence>MPKLLSGLLGFIWDIAEVVFLAFGMYLLLNYFVFNLHNVDGDSMLPTLRDKEYLITNKIANRAGYERGDIVIFKYPKMPSKEFVKRLIGLPGEKIKIQNSKVTIYNNEHPDGFILNELYLSEDILTTQNTFLKEGVVLEIPPNNFFVMGDNRGVSSDSRQWGFVPRKNMVGRAELVIWPVTRFVVLNN</sequence>
<dbReference type="InterPro" id="IPR000223">
    <property type="entry name" value="Pept_S26A_signal_pept_1"/>
</dbReference>
<dbReference type="Gene3D" id="2.10.109.10">
    <property type="entry name" value="Umud Fragment, subunit A"/>
    <property type="match status" value="1"/>
</dbReference>
<dbReference type="InterPro" id="IPR036286">
    <property type="entry name" value="LexA/Signal_pep-like_sf"/>
</dbReference>
<evidence type="ECO:0000256" key="4">
    <source>
        <dbReference type="ARBA" id="ARBA00022670"/>
    </source>
</evidence>
<feature type="active site" evidence="6">
    <location>
        <position position="85"/>
    </location>
</feature>
<dbReference type="PROSITE" id="PS00501">
    <property type="entry name" value="SPASE_I_1"/>
    <property type="match status" value="1"/>
</dbReference>
<evidence type="ECO:0000256" key="5">
    <source>
        <dbReference type="ARBA" id="ARBA00022801"/>
    </source>
</evidence>
<dbReference type="PROSITE" id="PS00760">
    <property type="entry name" value="SPASE_I_2"/>
    <property type="match status" value="1"/>
</dbReference>
<keyword evidence="4 7" id="KW-0645">Protease</keyword>
<dbReference type="GO" id="GO:0016020">
    <property type="term" value="C:membrane"/>
    <property type="evidence" value="ECO:0007669"/>
    <property type="project" value="UniProtKB-SubCell"/>
</dbReference>
<evidence type="ECO:0000259" key="9">
    <source>
        <dbReference type="Pfam" id="PF10502"/>
    </source>
</evidence>
<keyword evidence="5 7" id="KW-0378">Hydrolase</keyword>
<organism evidence="10 11">
    <name type="scientific">candidate division WWE3 bacterium CG23_combo_of_CG06-09_8_20_14_all_40_14</name>
    <dbReference type="NCBI Taxonomy" id="1975095"/>
    <lineage>
        <taxon>Bacteria</taxon>
        <taxon>Katanobacteria</taxon>
    </lineage>
</organism>
<evidence type="ECO:0000313" key="11">
    <source>
        <dbReference type="Proteomes" id="UP000231388"/>
    </source>
</evidence>
<gene>
    <name evidence="10" type="primary">lepB</name>
    <name evidence="10" type="ORF">COX53_00360</name>
</gene>
<dbReference type="GO" id="GO:0006465">
    <property type="term" value="P:signal peptide processing"/>
    <property type="evidence" value="ECO:0007669"/>
    <property type="project" value="InterPro"/>
</dbReference>
<comment type="caution">
    <text evidence="10">The sequence shown here is derived from an EMBL/GenBank/DDBJ whole genome shotgun (WGS) entry which is preliminary data.</text>
</comment>
<proteinExistence type="inferred from homology"/>
<feature type="active site" evidence="6">
    <location>
        <position position="43"/>
    </location>
</feature>
<dbReference type="CDD" id="cd06530">
    <property type="entry name" value="S26_SPase_I"/>
    <property type="match status" value="1"/>
</dbReference>
<keyword evidence="7" id="KW-0472">Membrane</keyword>
<dbReference type="InterPro" id="IPR019757">
    <property type="entry name" value="Pept_S26A_signal_pept_1_Lys-AS"/>
</dbReference>
<dbReference type="InterPro" id="IPR019533">
    <property type="entry name" value="Peptidase_S26"/>
</dbReference>
<dbReference type="PANTHER" id="PTHR43390">
    <property type="entry name" value="SIGNAL PEPTIDASE I"/>
    <property type="match status" value="1"/>
</dbReference>
<evidence type="ECO:0000256" key="7">
    <source>
        <dbReference type="RuleBase" id="RU003993"/>
    </source>
</evidence>
<accession>A0A2G9XCT3</accession>
<dbReference type="EMBL" id="PCQY01000006">
    <property type="protein sequence ID" value="PIP04800.1"/>
    <property type="molecule type" value="Genomic_DNA"/>
</dbReference>
<dbReference type="GO" id="GO:0009003">
    <property type="term" value="F:signal peptidase activity"/>
    <property type="evidence" value="ECO:0007669"/>
    <property type="project" value="UniProtKB-EC"/>
</dbReference>
<comment type="similarity">
    <text evidence="2 8">Belongs to the peptidase S26 family.</text>
</comment>
<comment type="catalytic activity">
    <reaction evidence="1 7">
        <text>Cleavage of hydrophobic, N-terminal signal or leader sequences from secreted and periplasmic proteins.</text>
        <dbReference type="EC" id="3.4.21.89"/>
    </reaction>
</comment>
<feature type="transmembrane region" description="Helical" evidence="7">
    <location>
        <begin position="12"/>
        <end position="34"/>
    </location>
</feature>
<comment type="subcellular location">
    <subcellularLocation>
        <location evidence="8">Membrane</location>
        <topology evidence="8">Single-pass type II membrane protein</topology>
    </subcellularLocation>
</comment>
<evidence type="ECO:0000313" key="10">
    <source>
        <dbReference type="EMBL" id="PIP04800.1"/>
    </source>
</evidence>
<dbReference type="NCBIfam" id="TIGR02227">
    <property type="entry name" value="sigpep_I_bact"/>
    <property type="match status" value="1"/>
</dbReference>
<evidence type="ECO:0000256" key="6">
    <source>
        <dbReference type="PIRSR" id="PIRSR600223-1"/>
    </source>
</evidence>
<evidence type="ECO:0000256" key="3">
    <source>
        <dbReference type="ARBA" id="ARBA00013208"/>
    </source>
</evidence>
<keyword evidence="7" id="KW-1133">Transmembrane helix</keyword>
<dbReference type="GO" id="GO:0004252">
    <property type="term" value="F:serine-type endopeptidase activity"/>
    <property type="evidence" value="ECO:0007669"/>
    <property type="project" value="InterPro"/>
</dbReference>
<keyword evidence="7" id="KW-0812">Transmembrane</keyword>
<name>A0A2G9XCT3_UNCKA</name>
<dbReference type="InterPro" id="IPR019758">
    <property type="entry name" value="Pept_S26A_signal_pept_1_CS"/>
</dbReference>
<dbReference type="AlphaFoldDB" id="A0A2G9XCT3"/>